<keyword evidence="3" id="KW-1185">Reference proteome</keyword>
<organism evidence="2 3">
    <name type="scientific">Ogataea philodendri</name>
    <dbReference type="NCBI Taxonomy" id="1378263"/>
    <lineage>
        <taxon>Eukaryota</taxon>
        <taxon>Fungi</taxon>
        <taxon>Dikarya</taxon>
        <taxon>Ascomycota</taxon>
        <taxon>Saccharomycotina</taxon>
        <taxon>Pichiomycetes</taxon>
        <taxon>Pichiales</taxon>
        <taxon>Pichiaceae</taxon>
        <taxon>Ogataea</taxon>
    </lineage>
</organism>
<dbReference type="PANTHER" id="PTHR37852:SF1">
    <property type="entry name" value="HIG1 DOMAIN-CONTAINING PROTEIN"/>
    <property type="match status" value="1"/>
</dbReference>
<dbReference type="RefSeq" id="XP_046063767.1">
    <property type="nucleotide sequence ID" value="XM_046202407.1"/>
</dbReference>
<dbReference type="Proteomes" id="UP000769157">
    <property type="component" value="Unassembled WGS sequence"/>
</dbReference>
<evidence type="ECO:0000256" key="1">
    <source>
        <dbReference type="SAM" id="Phobius"/>
    </source>
</evidence>
<sequence>MPLTVDHIPGLQQLDKVDRDRLGIPSETRLPLLAGYATLLGAVPGLVAGYRHAGMNFIAMNSHRLPRDQEEKTAFGRYRTSHAVKSAVWEGVRSAVRFGLVSSAFFGLEDLFDRLRRKKDFLNSTVSGAVTGLFSARLTRTPLARQWTLMGAKCGLIIGLAQDIFTATKKLIMISDQTALT</sequence>
<comment type="caution">
    <text evidence="2">The sequence shown here is derived from an EMBL/GenBank/DDBJ whole genome shotgun (WGS) entry which is preliminary data.</text>
</comment>
<feature type="transmembrane region" description="Helical" evidence="1">
    <location>
        <begin position="30"/>
        <end position="50"/>
    </location>
</feature>
<protein>
    <recommendedName>
        <fullName evidence="4">Mitochondrial import inner membrane translocase subunit TIM22</fullName>
    </recommendedName>
</protein>
<evidence type="ECO:0008006" key="4">
    <source>
        <dbReference type="Google" id="ProtNLM"/>
    </source>
</evidence>
<dbReference type="EMBL" id="JAEUBE010000137">
    <property type="protein sequence ID" value="KAH3669504.1"/>
    <property type="molecule type" value="Genomic_DNA"/>
</dbReference>
<dbReference type="GeneID" id="70233593"/>
<evidence type="ECO:0000313" key="3">
    <source>
        <dbReference type="Proteomes" id="UP000769157"/>
    </source>
</evidence>
<dbReference type="AlphaFoldDB" id="A0A9P8PDK1"/>
<reference evidence="2" key="1">
    <citation type="journal article" date="2021" name="Open Biol.">
        <title>Shared evolutionary footprints suggest mitochondrial oxidative damage underlies multiple complex I losses in fungi.</title>
        <authorList>
            <person name="Schikora-Tamarit M.A."/>
            <person name="Marcet-Houben M."/>
            <person name="Nosek J."/>
            <person name="Gabaldon T."/>
        </authorList>
    </citation>
    <scope>NUCLEOTIDE SEQUENCE</scope>
    <source>
        <strain evidence="2">CBS6075</strain>
    </source>
</reference>
<dbReference type="OrthoDB" id="5584028at2759"/>
<gene>
    <name evidence="2" type="ORF">OGAPHI_001625</name>
</gene>
<evidence type="ECO:0000313" key="2">
    <source>
        <dbReference type="EMBL" id="KAH3669504.1"/>
    </source>
</evidence>
<dbReference type="PANTHER" id="PTHR37852">
    <property type="entry name" value="YALI0B21208P"/>
    <property type="match status" value="1"/>
</dbReference>
<proteinExistence type="predicted"/>
<keyword evidence="1" id="KW-0812">Transmembrane</keyword>
<keyword evidence="1" id="KW-0472">Membrane</keyword>
<name>A0A9P8PDK1_9ASCO</name>
<keyword evidence="1" id="KW-1133">Transmembrane helix</keyword>
<reference evidence="2" key="2">
    <citation type="submission" date="2021-01" db="EMBL/GenBank/DDBJ databases">
        <authorList>
            <person name="Schikora-Tamarit M.A."/>
        </authorList>
    </citation>
    <scope>NUCLEOTIDE SEQUENCE</scope>
    <source>
        <strain evidence="2">CBS6075</strain>
    </source>
</reference>
<dbReference type="Pfam" id="PF02466">
    <property type="entry name" value="Tim17"/>
    <property type="match status" value="1"/>
</dbReference>
<accession>A0A9P8PDK1</accession>